<sequence>MKNCLKCNQSEEDDASKFCKKCGTSLPEPKLNFHKTGEFNATIGDKNIISGNVIGKNEEIKVSGNATINKIEDDTKKTVICSISGRRLLMINSIVCPCCNKDVAQEYYSPKSNRCLNCDNLALASYRKQVQIVLSDGILDSNERITLDSLAMSLHIDEDKKNEIEVEEKQNSKQITSGEFLSGFHKIEFNRALKYVFEEDNIEQGFKLLNNVFLKNSFNDEVANLYYLLEAILLPETAIANYHSRNIDRFWQHYWAFLPHLKKVEVSEAYEIIENNKNLFADKNNDVLISEVTFYLICYFSQGENSYLEEAKSIYAEFSKNVKGPLLPLVKVVDLLILHSGSDYFDLIQNTDKEEMFILGHIFGLHKVPKNIEIKENVLEEELQIEYHKKFENHAVNNIIENKEFKLKTDISPSKVEIDILLTTINGILKSYRGDKKKWAMQFKGHELFFIASGVINGKIKNNEIRGKISKYLLKKNSVI</sequence>
<dbReference type="AlphaFoldDB" id="A0A328YUJ6"/>
<name>A0A328YUJ6_9FLAO</name>
<keyword evidence="2" id="KW-1185">Reference proteome</keyword>
<dbReference type="OrthoDB" id="10018095at2"/>
<proteinExistence type="predicted"/>
<dbReference type="RefSeq" id="WP_112112540.1">
    <property type="nucleotide sequence ID" value="NZ_QLSZ01000003.1"/>
</dbReference>
<evidence type="ECO:0000313" key="2">
    <source>
        <dbReference type="Proteomes" id="UP000248840"/>
    </source>
</evidence>
<gene>
    <name evidence="1" type="ORF">CLV55_10355</name>
</gene>
<comment type="caution">
    <text evidence="1">The sequence shown here is derived from an EMBL/GenBank/DDBJ whole genome shotgun (WGS) entry which is preliminary data.</text>
</comment>
<reference evidence="1 2" key="1">
    <citation type="submission" date="2018-06" db="EMBL/GenBank/DDBJ databases">
        <title>Genomic Encyclopedia of Archaeal and Bacterial Type Strains, Phase II (KMG-II): from individual species to whole genera.</title>
        <authorList>
            <person name="Goeker M."/>
        </authorList>
    </citation>
    <scope>NUCLEOTIDE SEQUENCE [LARGE SCALE GENOMIC DNA]</scope>
    <source>
        <strain evidence="1 2">DSM 25663</strain>
    </source>
</reference>
<organism evidence="1 2">
    <name type="scientific">Flavobacterium aciduliphilum</name>
    <dbReference type="NCBI Taxonomy" id="1101402"/>
    <lineage>
        <taxon>Bacteria</taxon>
        <taxon>Pseudomonadati</taxon>
        <taxon>Bacteroidota</taxon>
        <taxon>Flavobacteriia</taxon>
        <taxon>Flavobacteriales</taxon>
        <taxon>Flavobacteriaceae</taxon>
        <taxon>Flavobacterium</taxon>
    </lineage>
</organism>
<evidence type="ECO:0000313" key="1">
    <source>
        <dbReference type="EMBL" id="RAR73736.1"/>
    </source>
</evidence>
<protein>
    <submittedName>
        <fullName evidence="1">Uncharacterized protein</fullName>
    </submittedName>
</protein>
<accession>A0A328YUJ6</accession>
<dbReference type="Proteomes" id="UP000248840">
    <property type="component" value="Unassembled WGS sequence"/>
</dbReference>
<dbReference type="EMBL" id="QLSZ01000003">
    <property type="protein sequence ID" value="RAR73736.1"/>
    <property type="molecule type" value="Genomic_DNA"/>
</dbReference>